<feature type="region of interest" description="Disordered" evidence="1">
    <location>
        <begin position="1"/>
        <end position="35"/>
    </location>
</feature>
<sequence length="35" mass="3642">MTTPNPHRPCARPNRALPAHPTPVGRAAAAQEALA</sequence>
<dbReference type="Proteomes" id="UP000184066">
    <property type="component" value="Unassembled WGS sequence"/>
</dbReference>
<name>A0A1M7TMZ5_9RHOB</name>
<proteinExistence type="predicted"/>
<evidence type="ECO:0000313" key="2">
    <source>
        <dbReference type="EMBL" id="SHN72075.1"/>
    </source>
</evidence>
<dbReference type="EMBL" id="FRDL01000008">
    <property type="protein sequence ID" value="SHN72075.1"/>
    <property type="molecule type" value="Genomic_DNA"/>
</dbReference>
<accession>A0A1M7TMZ5</accession>
<evidence type="ECO:0000313" key="3">
    <source>
        <dbReference type="Proteomes" id="UP000184066"/>
    </source>
</evidence>
<organism evidence="2 3">
    <name type="scientific">Oceanicella actignis</name>
    <dbReference type="NCBI Taxonomy" id="1189325"/>
    <lineage>
        <taxon>Bacteria</taxon>
        <taxon>Pseudomonadati</taxon>
        <taxon>Pseudomonadota</taxon>
        <taxon>Alphaproteobacteria</taxon>
        <taxon>Rhodobacterales</taxon>
        <taxon>Paracoccaceae</taxon>
        <taxon>Oceanicella</taxon>
    </lineage>
</organism>
<protein>
    <submittedName>
        <fullName evidence="2">Uncharacterized protein</fullName>
    </submittedName>
</protein>
<reference evidence="2 3" key="1">
    <citation type="submission" date="2016-12" db="EMBL/GenBank/DDBJ databases">
        <authorList>
            <person name="Song W.-J."/>
            <person name="Kurnit D.M."/>
        </authorList>
    </citation>
    <scope>NUCLEOTIDE SEQUENCE [LARGE SCALE GENOMIC DNA]</scope>
    <source>
        <strain evidence="2 3">CGMCC 1.10808</strain>
    </source>
</reference>
<keyword evidence="3" id="KW-1185">Reference proteome</keyword>
<dbReference type="AlphaFoldDB" id="A0A1M7TMZ5"/>
<gene>
    <name evidence="2" type="ORF">SAMN05216200_10828</name>
</gene>
<evidence type="ECO:0000256" key="1">
    <source>
        <dbReference type="SAM" id="MobiDB-lite"/>
    </source>
</evidence>